<keyword evidence="2" id="KW-0378">Hydrolase</keyword>
<reference evidence="6 7" key="1">
    <citation type="journal article" date="2017" name="BMC Microbiol.">
        <title>Comparative genomics of Enterococcus spp. isolated from bovine feces.</title>
        <authorList>
            <person name="Beukers A.G."/>
            <person name="Zaheer R."/>
            <person name="Goji N."/>
            <person name="Amoako K.K."/>
            <person name="Chaves A.V."/>
            <person name="Ward M.P."/>
            <person name="McAllister T.A."/>
        </authorList>
    </citation>
    <scope>NUCLEOTIDE SEQUENCE [LARGE SCALE GENOMIC DNA]</scope>
    <source>
        <strain evidence="6 7">F1129D 143</strain>
    </source>
</reference>
<comment type="caution">
    <text evidence="6">The sequence shown here is derived from an EMBL/GenBank/DDBJ whole genome shotgun (WGS) entry which is preliminary data.</text>
</comment>
<accession>A0A1V8YNX5</accession>
<evidence type="ECO:0000259" key="5">
    <source>
        <dbReference type="Pfam" id="PF20434"/>
    </source>
</evidence>
<evidence type="ECO:0000256" key="4">
    <source>
        <dbReference type="SAM" id="Phobius"/>
    </source>
</evidence>
<dbReference type="PROSITE" id="PS01174">
    <property type="entry name" value="LIPASE_GDXG_SER"/>
    <property type="match status" value="1"/>
</dbReference>
<dbReference type="STRING" id="112904.BH747_05795"/>
<dbReference type="GO" id="GO:0016787">
    <property type="term" value="F:hydrolase activity"/>
    <property type="evidence" value="ECO:0007669"/>
    <property type="project" value="UniProtKB-KW"/>
</dbReference>
<dbReference type="InterPro" id="IPR049492">
    <property type="entry name" value="BD-FAE-like_dom"/>
</dbReference>
<evidence type="ECO:0000256" key="3">
    <source>
        <dbReference type="PROSITE-ProRule" id="PRU10038"/>
    </source>
</evidence>
<keyword evidence="4" id="KW-1133">Transmembrane helix</keyword>
<dbReference type="AlphaFoldDB" id="A0A1V8YNX5"/>
<dbReference type="OrthoDB" id="9815425at2"/>
<name>A0A1V8YNX5_9ENTE</name>
<gene>
    <name evidence="6" type="ORF">BH747_05795</name>
</gene>
<dbReference type="InterPro" id="IPR033140">
    <property type="entry name" value="Lipase_GDXG_put_SER_AS"/>
</dbReference>
<dbReference type="PANTHER" id="PTHR48081:SF6">
    <property type="entry name" value="PEPTIDASE S9 PROLYL OLIGOPEPTIDASE CATALYTIC DOMAIN-CONTAINING PROTEIN"/>
    <property type="match status" value="1"/>
</dbReference>
<protein>
    <recommendedName>
        <fullName evidence="5">BD-FAE-like domain-containing protein</fullName>
    </recommendedName>
</protein>
<keyword evidence="4" id="KW-0472">Membrane</keyword>
<evidence type="ECO:0000313" key="6">
    <source>
        <dbReference type="EMBL" id="OQO70535.1"/>
    </source>
</evidence>
<proteinExistence type="inferred from homology"/>
<sequence length="369" mass="41221">MPNTIFNELKKIFYNMEEKMKKISLLIGVVTSIILCMAFPFASKNNQVFANTLTNSSQPQAIDLELKAQIVFLRTLIFQIPNDNRDKVITTERGNTIHTNLVYPSSYNNNTFDLYVPKNKLKDSPTIIWVHGGAFIGGGKADPSIQNYLDELASNGYTIASIDYELAPEATYPSQLIQISEFVSYLKTANLGINLDNLFMAGDSAGGQLAAQFSLTQTNPNYRESLNIEQVLNESSIKGNLLYCGFYDLNSTALTNDASFKIMWKYVGWALSGTKNWYNSPSIKSMTIKDYVTAKFPPSYITDGNANSFTEQGEALVHTLKELGVKTDNFFCPEDEYGTQGHEFQFDLSTSAAQKALEDSKLFLAEQRN</sequence>
<dbReference type="Pfam" id="PF20434">
    <property type="entry name" value="BD-FAE"/>
    <property type="match status" value="1"/>
</dbReference>
<comment type="similarity">
    <text evidence="1">Belongs to the 'GDXG' lipolytic enzyme family.</text>
</comment>
<dbReference type="PANTHER" id="PTHR48081">
    <property type="entry name" value="AB HYDROLASE SUPERFAMILY PROTEIN C4A8.06C"/>
    <property type="match status" value="1"/>
</dbReference>
<dbReference type="SUPFAM" id="SSF53474">
    <property type="entry name" value="alpha/beta-Hydrolases"/>
    <property type="match status" value="1"/>
</dbReference>
<dbReference type="Gene3D" id="3.40.50.1820">
    <property type="entry name" value="alpha/beta hydrolase"/>
    <property type="match status" value="1"/>
</dbReference>
<feature type="domain" description="BD-FAE-like" evidence="5">
    <location>
        <begin position="113"/>
        <end position="309"/>
    </location>
</feature>
<evidence type="ECO:0000313" key="7">
    <source>
        <dbReference type="Proteomes" id="UP000192477"/>
    </source>
</evidence>
<dbReference type="Proteomes" id="UP000192477">
    <property type="component" value="Unassembled WGS sequence"/>
</dbReference>
<evidence type="ECO:0000256" key="1">
    <source>
        <dbReference type="ARBA" id="ARBA00010515"/>
    </source>
</evidence>
<dbReference type="InterPro" id="IPR050300">
    <property type="entry name" value="GDXG_lipolytic_enzyme"/>
</dbReference>
<keyword evidence="4" id="KW-0812">Transmembrane</keyword>
<dbReference type="InterPro" id="IPR029058">
    <property type="entry name" value="AB_hydrolase_fold"/>
</dbReference>
<evidence type="ECO:0000256" key="2">
    <source>
        <dbReference type="ARBA" id="ARBA00022801"/>
    </source>
</evidence>
<dbReference type="EMBL" id="MJEA01000004">
    <property type="protein sequence ID" value="OQO70535.1"/>
    <property type="molecule type" value="Genomic_DNA"/>
</dbReference>
<feature type="active site" evidence="3">
    <location>
        <position position="204"/>
    </location>
</feature>
<feature type="transmembrane region" description="Helical" evidence="4">
    <location>
        <begin position="23"/>
        <end position="42"/>
    </location>
</feature>
<organism evidence="6 7">
    <name type="scientific">Enterococcus villorum</name>
    <dbReference type="NCBI Taxonomy" id="112904"/>
    <lineage>
        <taxon>Bacteria</taxon>
        <taxon>Bacillati</taxon>
        <taxon>Bacillota</taxon>
        <taxon>Bacilli</taxon>
        <taxon>Lactobacillales</taxon>
        <taxon>Enterococcaceae</taxon>
        <taxon>Enterococcus</taxon>
    </lineage>
</organism>